<organism evidence="1">
    <name type="scientific">marine sediment metagenome</name>
    <dbReference type="NCBI Taxonomy" id="412755"/>
    <lineage>
        <taxon>unclassified sequences</taxon>
        <taxon>metagenomes</taxon>
        <taxon>ecological metagenomes</taxon>
    </lineage>
</organism>
<dbReference type="InterPro" id="IPR032866">
    <property type="entry name" value="Prok_Ub"/>
</dbReference>
<protein>
    <submittedName>
        <fullName evidence="1">Uncharacterized protein</fullName>
    </submittedName>
</protein>
<dbReference type="Pfam" id="PF14454">
    <property type="entry name" value="Prok_Ub"/>
    <property type="match status" value="1"/>
</dbReference>
<reference evidence="1" key="1">
    <citation type="journal article" date="2015" name="Nature">
        <title>Complex archaea that bridge the gap between prokaryotes and eukaryotes.</title>
        <authorList>
            <person name="Spang A."/>
            <person name="Saw J.H."/>
            <person name="Jorgensen S.L."/>
            <person name="Zaremba-Niedzwiedzka K."/>
            <person name="Martijn J."/>
            <person name="Lind A.E."/>
            <person name="van Eijk R."/>
            <person name="Schleper C."/>
            <person name="Guy L."/>
            <person name="Ettema T.J."/>
        </authorList>
    </citation>
    <scope>NUCLEOTIDE SEQUENCE</scope>
</reference>
<evidence type="ECO:0000313" key="1">
    <source>
        <dbReference type="EMBL" id="KKL56907.1"/>
    </source>
</evidence>
<sequence length="167" mass="19347">MPRIFVYDGRELPDPNPAYTIDEVRLHYAALAFPELSNATTKKEVKRGDDVIHEFEKRVGVKGRLALIENIVFKCEASLWEMMDPRHPNAKHWDARAWDLGDDRIYSLAWCKGFDQRYPKPGITPPEVDLVSFLNKATDETMTFQYLGMEFAEWAPGWVFLILGERV</sequence>
<dbReference type="EMBL" id="LAZR01030339">
    <property type="protein sequence ID" value="KKL56907.1"/>
    <property type="molecule type" value="Genomic_DNA"/>
</dbReference>
<accession>A0A0F9G0J6</accession>
<comment type="caution">
    <text evidence="1">The sequence shown here is derived from an EMBL/GenBank/DDBJ whole genome shotgun (WGS) entry which is preliminary data.</text>
</comment>
<proteinExistence type="predicted"/>
<name>A0A0F9G0J6_9ZZZZ</name>
<gene>
    <name evidence="1" type="ORF">LCGC14_2240730</name>
</gene>
<dbReference type="AlphaFoldDB" id="A0A0F9G0J6"/>